<dbReference type="OrthoDB" id="154293at2"/>
<evidence type="ECO:0000313" key="3">
    <source>
        <dbReference type="Proteomes" id="UP000199642"/>
    </source>
</evidence>
<keyword evidence="2" id="KW-0413">Isomerase</keyword>
<evidence type="ECO:0000259" key="1">
    <source>
        <dbReference type="Pfam" id="PF11716"/>
    </source>
</evidence>
<dbReference type="STRING" id="435880.SAMN04487988_11925"/>
<dbReference type="AlphaFoldDB" id="A0A1I2XIH8"/>
<proteinExistence type="predicted"/>
<dbReference type="InterPro" id="IPR024344">
    <property type="entry name" value="MDMPI_metal-binding"/>
</dbReference>
<dbReference type="GO" id="GO:0046872">
    <property type="term" value="F:metal ion binding"/>
    <property type="evidence" value="ECO:0007669"/>
    <property type="project" value="InterPro"/>
</dbReference>
<name>A0A1I2XIH8_9BACT</name>
<organism evidence="2 3">
    <name type="scientific">Algoriphagus hitonicola</name>
    <dbReference type="NCBI Taxonomy" id="435880"/>
    <lineage>
        <taxon>Bacteria</taxon>
        <taxon>Pseudomonadati</taxon>
        <taxon>Bacteroidota</taxon>
        <taxon>Cytophagia</taxon>
        <taxon>Cytophagales</taxon>
        <taxon>Cyclobacteriaceae</taxon>
        <taxon>Algoriphagus</taxon>
    </lineage>
</organism>
<dbReference type="RefSeq" id="WP_143189579.1">
    <property type="nucleotide sequence ID" value="NZ_FOPC01000019.1"/>
</dbReference>
<dbReference type="GO" id="GO:0016853">
    <property type="term" value="F:isomerase activity"/>
    <property type="evidence" value="ECO:0007669"/>
    <property type="project" value="UniProtKB-KW"/>
</dbReference>
<keyword evidence="2" id="KW-0670">Pyruvate</keyword>
<dbReference type="SUPFAM" id="SSF109854">
    <property type="entry name" value="DinB/YfiT-like putative metalloenzymes"/>
    <property type="match status" value="1"/>
</dbReference>
<dbReference type="Proteomes" id="UP000199642">
    <property type="component" value="Unassembled WGS sequence"/>
</dbReference>
<keyword evidence="3" id="KW-1185">Reference proteome</keyword>
<reference evidence="3" key="1">
    <citation type="submission" date="2016-10" db="EMBL/GenBank/DDBJ databases">
        <authorList>
            <person name="Varghese N."/>
            <person name="Submissions S."/>
        </authorList>
    </citation>
    <scope>NUCLEOTIDE SEQUENCE [LARGE SCALE GENOMIC DNA]</scope>
    <source>
        <strain evidence="3">DSM 19315</strain>
    </source>
</reference>
<feature type="domain" description="Mycothiol-dependent maleylpyruvate isomerase metal-binding" evidence="1">
    <location>
        <begin position="19"/>
        <end position="158"/>
    </location>
</feature>
<accession>A0A1I2XIH8</accession>
<dbReference type="Pfam" id="PF11716">
    <property type="entry name" value="MDMPI_N"/>
    <property type="match status" value="1"/>
</dbReference>
<dbReference type="EMBL" id="FOPC01000019">
    <property type="protein sequence ID" value="SFH13298.1"/>
    <property type="molecule type" value="Genomic_DNA"/>
</dbReference>
<gene>
    <name evidence="2" type="ORF">SAMN04487988_11925</name>
</gene>
<sequence>MNQSIPIRTIHLFEPLDNLLLEKLKEIEPKDWNLPTRAGSWTIKQIAAHLLDGNLRALSMLRDGYFGESPGEINSYSDLVGFLNRLNADWVKATQRLSPAVLISLLESSGMEYRNLLKSLKPFEKAVFSVAWAGEEESLNWFHVAREYTEKWHHTQQLLEALDQSDRRLLAKEFYLPYLETSMRALPHHFASLVAVDQTLIQVELKGEFSAIWWLNKTEDKWGLLPFSKQKPTSILTVSDDLAWKIFTKGISQEEAFKQLGFTGEGIFARHFVKMIAVMG</sequence>
<dbReference type="InterPro" id="IPR034660">
    <property type="entry name" value="DinB/YfiT-like"/>
</dbReference>
<evidence type="ECO:0000313" key="2">
    <source>
        <dbReference type="EMBL" id="SFH13298.1"/>
    </source>
</evidence>
<protein>
    <submittedName>
        <fullName evidence="2">Mycothiol maleylpyruvate isomerase N-terminal domain-containing protein</fullName>
    </submittedName>
</protein>
<dbReference type="Gene3D" id="1.20.120.450">
    <property type="entry name" value="dinb family like domain"/>
    <property type="match status" value="1"/>
</dbReference>